<evidence type="ECO:0000256" key="3">
    <source>
        <dbReference type="ARBA" id="ARBA00022475"/>
    </source>
</evidence>
<dbReference type="RefSeq" id="WP_341599134.1">
    <property type="nucleotide sequence ID" value="NZ_JBAKAZ010000245.1"/>
</dbReference>
<accession>A0ABU9GUP9</accession>
<keyword evidence="3" id="KW-1003">Cell membrane</keyword>
<sequence>LSSLSERQYAEFVGLSQLLPGPGSSQVVFAIGYHRACLKGAISAFLGFTLPSILIMLVLVISAGKLADNTLFASVVLT</sequence>
<dbReference type="InterPro" id="IPR003370">
    <property type="entry name" value="Chromate_transpt"/>
</dbReference>
<keyword evidence="4 7" id="KW-0812">Transmembrane</keyword>
<protein>
    <submittedName>
        <fullName evidence="8">Chromate transporter</fullName>
    </submittedName>
</protein>
<feature type="transmembrane region" description="Helical" evidence="7">
    <location>
        <begin position="41"/>
        <end position="63"/>
    </location>
</feature>
<comment type="caution">
    <text evidence="8">The sequence shown here is derived from an EMBL/GenBank/DDBJ whole genome shotgun (WGS) entry which is preliminary data.</text>
</comment>
<evidence type="ECO:0000256" key="2">
    <source>
        <dbReference type="ARBA" id="ARBA00005262"/>
    </source>
</evidence>
<comment type="similarity">
    <text evidence="2">Belongs to the chromate ion transporter (CHR) (TC 2.A.51) family.</text>
</comment>
<name>A0ABU9GUP9_9GAMM</name>
<feature type="non-terminal residue" evidence="8">
    <location>
        <position position="1"/>
    </location>
</feature>
<keyword evidence="9" id="KW-1185">Reference proteome</keyword>
<comment type="subcellular location">
    <subcellularLocation>
        <location evidence="1">Cell membrane</location>
        <topology evidence="1">Multi-pass membrane protein</topology>
    </subcellularLocation>
</comment>
<evidence type="ECO:0000256" key="4">
    <source>
        <dbReference type="ARBA" id="ARBA00022692"/>
    </source>
</evidence>
<dbReference type="EMBL" id="JBAKAZ010000245">
    <property type="protein sequence ID" value="MEL0630975.1"/>
    <property type="molecule type" value="Genomic_DNA"/>
</dbReference>
<dbReference type="Proteomes" id="UP001369082">
    <property type="component" value="Unassembled WGS sequence"/>
</dbReference>
<dbReference type="Pfam" id="PF02417">
    <property type="entry name" value="Chromate_transp"/>
    <property type="match status" value="1"/>
</dbReference>
<evidence type="ECO:0000313" key="8">
    <source>
        <dbReference type="EMBL" id="MEL0630975.1"/>
    </source>
</evidence>
<dbReference type="PANTHER" id="PTHR33567:SF3">
    <property type="entry name" value="CHROMATE ION TRANSPORTER (EUROFUNG)"/>
    <property type="match status" value="1"/>
</dbReference>
<evidence type="ECO:0000256" key="7">
    <source>
        <dbReference type="SAM" id="Phobius"/>
    </source>
</evidence>
<evidence type="ECO:0000256" key="1">
    <source>
        <dbReference type="ARBA" id="ARBA00004651"/>
    </source>
</evidence>
<evidence type="ECO:0000256" key="5">
    <source>
        <dbReference type="ARBA" id="ARBA00022989"/>
    </source>
</evidence>
<feature type="non-terminal residue" evidence="8">
    <location>
        <position position="78"/>
    </location>
</feature>
<evidence type="ECO:0000256" key="6">
    <source>
        <dbReference type="ARBA" id="ARBA00023136"/>
    </source>
</evidence>
<keyword evidence="6 7" id="KW-0472">Membrane</keyword>
<keyword evidence="5 7" id="KW-1133">Transmembrane helix</keyword>
<gene>
    <name evidence="8" type="ORF">V6256_15460</name>
</gene>
<evidence type="ECO:0000313" key="9">
    <source>
        <dbReference type="Proteomes" id="UP001369082"/>
    </source>
</evidence>
<reference evidence="8 9" key="1">
    <citation type="submission" date="2024-02" db="EMBL/GenBank/DDBJ databases">
        <title>Bacteria isolated from the canopy kelp, Nereocystis luetkeana.</title>
        <authorList>
            <person name="Pfister C.A."/>
            <person name="Younker I.T."/>
            <person name="Light S.H."/>
        </authorList>
    </citation>
    <scope>NUCLEOTIDE SEQUENCE [LARGE SCALE GENOMIC DNA]</scope>
    <source>
        <strain evidence="8 9">TI.1.05</strain>
    </source>
</reference>
<organism evidence="8 9">
    <name type="scientific">Psychromonas aquatilis</name>
    <dbReference type="NCBI Taxonomy" id="2005072"/>
    <lineage>
        <taxon>Bacteria</taxon>
        <taxon>Pseudomonadati</taxon>
        <taxon>Pseudomonadota</taxon>
        <taxon>Gammaproteobacteria</taxon>
        <taxon>Alteromonadales</taxon>
        <taxon>Psychromonadaceae</taxon>
        <taxon>Psychromonas</taxon>
    </lineage>
</organism>
<dbReference type="PANTHER" id="PTHR33567">
    <property type="entry name" value="CHROMATE ION TRANSPORTER (EUROFUNG)"/>
    <property type="match status" value="1"/>
</dbReference>
<proteinExistence type="inferred from homology"/>